<dbReference type="STRING" id="282199.GCA_001049735_00733"/>
<comment type="similarity">
    <text evidence="2">Belongs to the EamA transporter family.</text>
</comment>
<name>A0A0U1NJ21_9RHOB</name>
<feature type="transmembrane region" description="Helical" evidence="8">
    <location>
        <begin position="197"/>
        <end position="216"/>
    </location>
</feature>
<protein>
    <submittedName>
        <fullName evidence="10">Putative chloramphenical resistance permease RarD</fullName>
    </submittedName>
</protein>
<dbReference type="InterPro" id="IPR004626">
    <property type="entry name" value="RarD"/>
</dbReference>
<evidence type="ECO:0000256" key="3">
    <source>
        <dbReference type="ARBA" id="ARBA00022448"/>
    </source>
</evidence>
<accession>A0A0U1NJ21</accession>
<dbReference type="NCBIfam" id="TIGR00688">
    <property type="entry name" value="rarD"/>
    <property type="match status" value="1"/>
</dbReference>
<dbReference type="PANTHER" id="PTHR22911">
    <property type="entry name" value="ACYL-MALONYL CONDENSING ENZYME-RELATED"/>
    <property type="match status" value="1"/>
</dbReference>
<keyword evidence="3" id="KW-0813">Transport</keyword>
<keyword evidence="7 8" id="KW-0472">Membrane</keyword>
<feature type="domain" description="EamA" evidence="9">
    <location>
        <begin position="141"/>
        <end position="267"/>
    </location>
</feature>
<dbReference type="GO" id="GO:0005886">
    <property type="term" value="C:plasma membrane"/>
    <property type="evidence" value="ECO:0007669"/>
    <property type="project" value="UniProtKB-SubCell"/>
</dbReference>
<reference evidence="10 11" key="1">
    <citation type="submission" date="2015-04" db="EMBL/GenBank/DDBJ databases">
        <authorList>
            <person name="Syromyatnikov M.Y."/>
            <person name="Popov V.N."/>
        </authorList>
    </citation>
    <scope>NUCLEOTIDE SEQUENCE [LARGE SCALE GENOMIC DNA]</scope>
    <source>
        <strain evidence="10 11">CECT 5292</strain>
    </source>
</reference>
<evidence type="ECO:0000313" key="10">
    <source>
        <dbReference type="EMBL" id="CRK74698.1"/>
    </source>
</evidence>
<proteinExistence type="inferred from homology"/>
<feature type="transmembrane region" description="Helical" evidence="8">
    <location>
        <begin position="251"/>
        <end position="270"/>
    </location>
</feature>
<evidence type="ECO:0000256" key="1">
    <source>
        <dbReference type="ARBA" id="ARBA00004651"/>
    </source>
</evidence>
<feature type="transmembrane region" description="Helical" evidence="8">
    <location>
        <begin position="139"/>
        <end position="155"/>
    </location>
</feature>
<comment type="subcellular location">
    <subcellularLocation>
        <location evidence="1">Cell membrane</location>
        <topology evidence="1">Multi-pass membrane protein</topology>
    </subcellularLocation>
</comment>
<sequence length="281" mass="30429">MIAACVVWGLSPLFYAQFSDIPTIDILAHRTLWSLLLFAGVLMFQRRLSQIPKALSTPKNIAIITTASVMIAINWGLFIWATKVGRVTETSLGYYIFPLVAVVLGMLAFGEKLSRAQALAVGLAVVAVSVLAIGTQTPPWIALALAVTFGIYGLIKKRLEAGPVVSVACEVLLFAPLAAIWLIWFGDLTVFGNLAELLFLALCGPMTAIPLMFFSYATKRVRLGTVGLVQYLNPTLQFVCAVLIFKEPFGVWHAVAFGLIWTALALYSAASLPKSRAHRAA</sequence>
<feature type="transmembrane region" description="Helical" evidence="8">
    <location>
        <begin position="167"/>
        <end position="185"/>
    </location>
</feature>
<dbReference type="AlphaFoldDB" id="A0A0U1NJ21"/>
<dbReference type="Proteomes" id="UP000048949">
    <property type="component" value="Unassembled WGS sequence"/>
</dbReference>
<organism evidence="10 11">
    <name type="scientific">Nereida ignava</name>
    <dbReference type="NCBI Taxonomy" id="282199"/>
    <lineage>
        <taxon>Bacteria</taxon>
        <taxon>Pseudomonadati</taxon>
        <taxon>Pseudomonadota</taxon>
        <taxon>Alphaproteobacteria</taxon>
        <taxon>Rhodobacterales</taxon>
        <taxon>Roseobacteraceae</taxon>
        <taxon>Nereida</taxon>
    </lineage>
</organism>
<feature type="transmembrane region" description="Helical" evidence="8">
    <location>
        <begin position="92"/>
        <end position="109"/>
    </location>
</feature>
<evidence type="ECO:0000256" key="5">
    <source>
        <dbReference type="ARBA" id="ARBA00022692"/>
    </source>
</evidence>
<keyword evidence="11" id="KW-1185">Reference proteome</keyword>
<evidence type="ECO:0000256" key="2">
    <source>
        <dbReference type="ARBA" id="ARBA00007362"/>
    </source>
</evidence>
<dbReference type="SUPFAM" id="SSF103481">
    <property type="entry name" value="Multidrug resistance efflux transporter EmrE"/>
    <property type="match status" value="2"/>
</dbReference>
<evidence type="ECO:0000256" key="8">
    <source>
        <dbReference type="SAM" id="Phobius"/>
    </source>
</evidence>
<evidence type="ECO:0000256" key="4">
    <source>
        <dbReference type="ARBA" id="ARBA00022475"/>
    </source>
</evidence>
<evidence type="ECO:0000256" key="6">
    <source>
        <dbReference type="ARBA" id="ARBA00022989"/>
    </source>
</evidence>
<feature type="transmembrane region" description="Helical" evidence="8">
    <location>
        <begin position="61"/>
        <end position="80"/>
    </location>
</feature>
<feature type="transmembrane region" description="Helical" evidence="8">
    <location>
        <begin position="228"/>
        <end position="245"/>
    </location>
</feature>
<dbReference type="PANTHER" id="PTHR22911:SF137">
    <property type="entry name" value="SOLUTE CARRIER FAMILY 35 MEMBER G2-RELATED"/>
    <property type="match status" value="1"/>
</dbReference>
<dbReference type="Pfam" id="PF00892">
    <property type="entry name" value="EamA"/>
    <property type="match status" value="2"/>
</dbReference>
<feature type="domain" description="EamA" evidence="9">
    <location>
        <begin position="1"/>
        <end position="131"/>
    </location>
</feature>
<feature type="transmembrane region" description="Helical" evidence="8">
    <location>
        <begin position="32"/>
        <end position="49"/>
    </location>
</feature>
<keyword evidence="6 8" id="KW-1133">Transmembrane helix</keyword>
<gene>
    <name evidence="10" type="ORF">NIG5292_00733</name>
</gene>
<keyword evidence="5 8" id="KW-0812">Transmembrane</keyword>
<evidence type="ECO:0000256" key="7">
    <source>
        <dbReference type="ARBA" id="ARBA00023136"/>
    </source>
</evidence>
<dbReference type="InterPro" id="IPR037185">
    <property type="entry name" value="EmrE-like"/>
</dbReference>
<evidence type="ECO:0000313" key="11">
    <source>
        <dbReference type="Proteomes" id="UP000048949"/>
    </source>
</evidence>
<feature type="transmembrane region" description="Helical" evidence="8">
    <location>
        <begin position="116"/>
        <end position="133"/>
    </location>
</feature>
<keyword evidence="4" id="KW-1003">Cell membrane</keyword>
<dbReference type="EMBL" id="CVQV01000003">
    <property type="protein sequence ID" value="CRK74698.1"/>
    <property type="molecule type" value="Genomic_DNA"/>
</dbReference>
<dbReference type="InterPro" id="IPR000620">
    <property type="entry name" value="EamA_dom"/>
</dbReference>
<evidence type="ECO:0000259" key="9">
    <source>
        <dbReference type="Pfam" id="PF00892"/>
    </source>
</evidence>